<evidence type="ECO:0000313" key="2">
    <source>
        <dbReference type="Proteomes" id="UP000316726"/>
    </source>
</evidence>
<dbReference type="PANTHER" id="PTHR35866">
    <property type="entry name" value="PUTATIVE-RELATED"/>
    <property type="match status" value="1"/>
</dbReference>
<organism evidence="1 2">
    <name type="scientific">Chloropicon primus</name>
    <dbReference type="NCBI Taxonomy" id="1764295"/>
    <lineage>
        <taxon>Eukaryota</taxon>
        <taxon>Viridiplantae</taxon>
        <taxon>Chlorophyta</taxon>
        <taxon>Chloropicophyceae</taxon>
        <taxon>Chloropicales</taxon>
        <taxon>Chloropicaceae</taxon>
        <taxon>Chloropicon</taxon>
    </lineage>
</organism>
<dbReference type="Proteomes" id="UP000316726">
    <property type="component" value="Chromosome 3"/>
</dbReference>
<dbReference type="CDD" id="cd02440">
    <property type="entry name" value="AdoMet_MTases"/>
    <property type="match status" value="1"/>
</dbReference>
<dbReference type="SUPFAM" id="SSF53335">
    <property type="entry name" value="S-adenosyl-L-methionine-dependent methyltransferases"/>
    <property type="match status" value="1"/>
</dbReference>
<dbReference type="OrthoDB" id="411785at2759"/>
<gene>
    <name evidence="1" type="ORF">A3770_03p20340</name>
</gene>
<sequence>MVLGYSNLRRGRVLSSLVAIVDASSRNASSRNVSRTGWWGAWSLARGASTSLSPWYEEKGVNFACTRCGKCCHLSKRRVVRVNDREIQAIAQHLNESLKSVRRDRVESGRGVLRGKVNARGERVCTFLTEDNLCLVEKAKPTQCRTYPFWPEVVASSYEWRAEQVRCEGIEAKGEAKVVTREEIRFQLVLETLSRLAGEAGESGGLSHSESESLLSEVDDSLLEEFEEEHVRENRRVVRHDGREHAVVDFFGDYSSAGPEVDCKRVLISKQAPWLAQSEVYVRADGNVCRDLLPQGVQQGLLAACALPKNLGSLCFLGSGACVASTVLSALVPDAKVEAWDLDGEMFDLAESYFGAEFPGEGGKVEKRVRDAAEIVGHDAAFDVILLDICSIEEVPSSPTSFVGAIPPPKPFLQKEFLCGVLEKLNPGGVLALHLAHRDNKGVVKRIAEEAGTGRCVYSLEVPGGEGDSCVVFLSSAKVESGDQLKELILGLGPLRKPLESVTRLLEDRPQAWERES</sequence>
<dbReference type="AlphaFoldDB" id="A0A5B8MGD6"/>
<evidence type="ECO:0008006" key="3">
    <source>
        <dbReference type="Google" id="ProtNLM"/>
    </source>
</evidence>
<dbReference type="InterPro" id="IPR005358">
    <property type="entry name" value="Puta_zinc/iron-chelating_dom"/>
</dbReference>
<evidence type="ECO:0000313" key="1">
    <source>
        <dbReference type="EMBL" id="QDZ19516.1"/>
    </source>
</evidence>
<dbReference type="EMBL" id="CP031036">
    <property type="protein sequence ID" value="QDZ19516.1"/>
    <property type="molecule type" value="Genomic_DNA"/>
</dbReference>
<dbReference type="Pfam" id="PF03692">
    <property type="entry name" value="CxxCxxCC"/>
    <property type="match status" value="1"/>
</dbReference>
<keyword evidence="2" id="KW-1185">Reference proteome</keyword>
<proteinExistence type="predicted"/>
<dbReference type="InterPro" id="IPR029063">
    <property type="entry name" value="SAM-dependent_MTases_sf"/>
</dbReference>
<accession>A0A5B8MGD6</accession>
<reference evidence="1 2" key="1">
    <citation type="submission" date="2018-07" db="EMBL/GenBank/DDBJ databases">
        <title>The complete nuclear genome of the prasinophyte Chloropicon primus (CCMP1205).</title>
        <authorList>
            <person name="Pombert J.-F."/>
            <person name="Otis C."/>
            <person name="Turmel M."/>
            <person name="Lemieux C."/>
        </authorList>
    </citation>
    <scope>NUCLEOTIDE SEQUENCE [LARGE SCALE GENOMIC DNA]</scope>
    <source>
        <strain evidence="1 2">CCMP1205</strain>
    </source>
</reference>
<protein>
    <recommendedName>
        <fullName evidence="3">S-adenosyl-L-methionine-dependent methyltransferase</fullName>
    </recommendedName>
</protein>
<dbReference type="PANTHER" id="PTHR35866:SF1">
    <property type="entry name" value="YKGJ FAMILY CYSTEINE CLUSTER PROTEIN"/>
    <property type="match status" value="1"/>
</dbReference>
<name>A0A5B8MGD6_9CHLO</name>
<dbReference type="Gene3D" id="3.40.50.150">
    <property type="entry name" value="Vaccinia Virus protein VP39"/>
    <property type="match status" value="1"/>
</dbReference>